<sequence length="392" mass="43637">MLEISKACGSSDDMSWEQGFGGKRSNPVDGVKLIGTSKLSQCRRDTEVRSYDWKSIYVRVPGPGSLDMTNPRAGGVAALTNHSLTVGLFANVLRCRSRETGQQFAAKFSSRARYGEDCSAEIYHEIALLSLCAPSPRIVGLHDVFETPSEIIIVMELECPVEYLIIIILSLKVELSSLHSAPGGDLQTIIDDNLVPFESDVLKFVRQLVEGLVYLHERKIAHLDIKYAWLRLEHRRPRHRQTRLFEPDNLVRVPTGVGVRVGNNDYSVTRATAVKEMPSTTMKTKFGSSRTFISGGSWLHGAAPHRIFPGRMLSMFLNASDYTVRPTPQKCGAMLSRRFVRASVVWCGADSCSHLHLKTWIVFHRKNAVRCGAVRFRVAGVIILLSPKPFAA</sequence>
<reference evidence="7" key="1">
    <citation type="submission" date="2020-11" db="EMBL/GenBank/DDBJ databases">
        <authorList>
            <person name="Tran Van P."/>
        </authorList>
    </citation>
    <scope>NUCLEOTIDE SEQUENCE</scope>
</reference>
<keyword evidence="4" id="KW-0418">Kinase</keyword>
<evidence type="ECO:0000256" key="1">
    <source>
        <dbReference type="ARBA" id="ARBA00022527"/>
    </source>
</evidence>
<keyword evidence="5" id="KW-0067">ATP-binding</keyword>
<dbReference type="SMART" id="SM00220">
    <property type="entry name" value="S_TKc"/>
    <property type="match status" value="1"/>
</dbReference>
<dbReference type="GO" id="GO:0005634">
    <property type="term" value="C:nucleus"/>
    <property type="evidence" value="ECO:0007669"/>
    <property type="project" value="TreeGrafter"/>
</dbReference>
<evidence type="ECO:0000256" key="5">
    <source>
        <dbReference type="ARBA" id="ARBA00022840"/>
    </source>
</evidence>
<feature type="domain" description="Protein kinase" evidence="6">
    <location>
        <begin position="78"/>
        <end position="392"/>
    </location>
</feature>
<dbReference type="PANTHER" id="PTHR24342">
    <property type="entry name" value="SERINE/THREONINE-PROTEIN KINASE 17"/>
    <property type="match status" value="1"/>
</dbReference>
<dbReference type="PANTHER" id="PTHR24342:SF12">
    <property type="entry name" value="DEATH-ASSOCIATED PROTEIN KINASE RELATED"/>
    <property type="match status" value="1"/>
</dbReference>
<organism evidence="7">
    <name type="scientific">Timema tahoe</name>
    <dbReference type="NCBI Taxonomy" id="61484"/>
    <lineage>
        <taxon>Eukaryota</taxon>
        <taxon>Metazoa</taxon>
        <taxon>Ecdysozoa</taxon>
        <taxon>Arthropoda</taxon>
        <taxon>Hexapoda</taxon>
        <taxon>Insecta</taxon>
        <taxon>Pterygota</taxon>
        <taxon>Neoptera</taxon>
        <taxon>Polyneoptera</taxon>
        <taxon>Phasmatodea</taxon>
        <taxon>Timematodea</taxon>
        <taxon>Timematoidea</taxon>
        <taxon>Timematidae</taxon>
        <taxon>Timema</taxon>
    </lineage>
</organism>
<name>A0A7R9FFW2_9NEOP</name>
<proteinExistence type="predicted"/>
<keyword evidence="3" id="KW-0547">Nucleotide-binding</keyword>
<dbReference type="InterPro" id="IPR000719">
    <property type="entry name" value="Prot_kinase_dom"/>
</dbReference>
<gene>
    <name evidence="7" type="ORF">TTEB3V08_LOCUS1037</name>
</gene>
<evidence type="ECO:0000313" key="7">
    <source>
        <dbReference type="EMBL" id="CAD7452875.1"/>
    </source>
</evidence>
<dbReference type="EMBL" id="OE000206">
    <property type="protein sequence ID" value="CAD7452875.1"/>
    <property type="molecule type" value="Genomic_DNA"/>
</dbReference>
<evidence type="ECO:0000256" key="3">
    <source>
        <dbReference type="ARBA" id="ARBA00022741"/>
    </source>
</evidence>
<dbReference type="SUPFAM" id="SSF56112">
    <property type="entry name" value="Protein kinase-like (PK-like)"/>
    <property type="match status" value="1"/>
</dbReference>
<protein>
    <recommendedName>
        <fullName evidence="6">Protein kinase domain-containing protein</fullName>
    </recommendedName>
</protein>
<dbReference type="Gene3D" id="1.10.510.10">
    <property type="entry name" value="Transferase(Phosphotransferase) domain 1"/>
    <property type="match status" value="1"/>
</dbReference>
<dbReference type="InterPro" id="IPR011009">
    <property type="entry name" value="Kinase-like_dom_sf"/>
</dbReference>
<accession>A0A7R9FFW2</accession>
<dbReference type="Gene3D" id="3.30.200.20">
    <property type="entry name" value="Phosphorylase Kinase, domain 1"/>
    <property type="match status" value="1"/>
</dbReference>
<keyword evidence="2" id="KW-0808">Transferase</keyword>
<evidence type="ECO:0000256" key="2">
    <source>
        <dbReference type="ARBA" id="ARBA00022679"/>
    </source>
</evidence>
<dbReference type="GO" id="GO:0005524">
    <property type="term" value="F:ATP binding"/>
    <property type="evidence" value="ECO:0007669"/>
    <property type="project" value="UniProtKB-KW"/>
</dbReference>
<dbReference type="AlphaFoldDB" id="A0A7R9FFW2"/>
<dbReference type="Pfam" id="PF00069">
    <property type="entry name" value="Pkinase"/>
    <property type="match status" value="1"/>
</dbReference>
<dbReference type="GO" id="GO:0004674">
    <property type="term" value="F:protein serine/threonine kinase activity"/>
    <property type="evidence" value="ECO:0007669"/>
    <property type="project" value="UniProtKB-KW"/>
</dbReference>
<dbReference type="PROSITE" id="PS50011">
    <property type="entry name" value="PROTEIN_KINASE_DOM"/>
    <property type="match status" value="1"/>
</dbReference>
<keyword evidence="1" id="KW-0723">Serine/threonine-protein kinase</keyword>
<dbReference type="GO" id="GO:0035556">
    <property type="term" value="P:intracellular signal transduction"/>
    <property type="evidence" value="ECO:0007669"/>
    <property type="project" value="TreeGrafter"/>
</dbReference>
<dbReference type="GO" id="GO:0043065">
    <property type="term" value="P:positive regulation of apoptotic process"/>
    <property type="evidence" value="ECO:0007669"/>
    <property type="project" value="TreeGrafter"/>
</dbReference>
<evidence type="ECO:0000256" key="4">
    <source>
        <dbReference type="ARBA" id="ARBA00022777"/>
    </source>
</evidence>
<evidence type="ECO:0000259" key="6">
    <source>
        <dbReference type="PROSITE" id="PS50011"/>
    </source>
</evidence>